<accession>A0A7W8C1L3</accession>
<dbReference type="Proteomes" id="UP000539075">
    <property type="component" value="Unassembled WGS sequence"/>
</dbReference>
<evidence type="ECO:0000259" key="1">
    <source>
        <dbReference type="Pfam" id="PF07007"/>
    </source>
</evidence>
<dbReference type="RefSeq" id="WP_183718526.1">
    <property type="nucleotide sequence ID" value="NZ_JACHGO010000003.1"/>
</dbReference>
<evidence type="ECO:0000313" key="3">
    <source>
        <dbReference type="Proteomes" id="UP000539075"/>
    </source>
</evidence>
<gene>
    <name evidence="2" type="ORF">HNQ38_001261</name>
</gene>
<dbReference type="AlphaFoldDB" id="A0A7W8C1L3"/>
<name>A0A7W8C1L3_9BACT</name>
<reference evidence="2 3" key="1">
    <citation type="submission" date="2020-08" db="EMBL/GenBank/DDBJ databases">
        <title>Genomic Encyclopedia of Type Strains, Phase IV (KMG-IV): sequencing the most valuable type-strain genomes for metagenomic binning, comparative biology and taxonomic classification.</title>
        <authorList>
            <person name="Goeker M."/>
        </authorList>
    </citation>
    <scope>NUCLEOTIDE SEQUENCE [LARGE SCALE GENOMIC DNA]</scope>
    <source>
        <strain evidence="2 3">DSM 11275</strain>
    </source>
</reference>
<keyword evidence="3" id="KW-1185">Reference proteome</keyword>
<organism evidence="2 3">
    <name type="scientific">Desulfovibrio intestinalis</name>
    <dbReference type="NCBI Taxonomy" id="58621"/>
    <lineage>
        <taxon>Bacteria</taxon>
        <taxon>Pseudomonadati</taxon>
        <taxon>Thermodesulfobacteriota</taxon>
        <taxon>Desulfovibrionia</taxon>
        <taxon>Desulfovibrionales</taxon>
        <taxon>Desulfovibrionaceae</taxon>
        <taxon>Desulfovibrio</taxon>
    </lineage>
</organism>
<sequence>MNKAAGVTDSILQCIQQATDIWDKLRTATTKPQLVSLESEQDRGALKAAQLAWIAWRDKMAAALLAFDGGGNLSTLSTNFFIMEETQLQADRLKVQP</sequence>
<dbReference type="Gene3D" id="1.20.1270.180">
    <property type="match status" value="1"/>
</dbReference>
<dbReference type="EMBL" id="JACHGO010000003">
    <property type="protein sequence ID" value="MBB5143173.1"/>
    <property type="molecule type" value="Genomic_DNA"/>
</dbReference>
<comment type="caution">
    <text evidence="2">The sequence shown here is derived from an EMBL/GenBank/DDBJ whole genome shotgun (WGS) entry which is preliminary data.</text>
</comment>
<dbReference type="Pfam" id="PF07007">
    <property type="entry name" value="LprI"/>
    <property type="match status" value="1"/>
</dbReference>
<feature type="domain" description="Lysozyme inhibitor LprI-like N-terminal" evidence="1">
    <location>
        <begin position="5"/>
        <end position="91"/>
    </location>
</feature>
<evidence type="ECO:0000313" key="2">
    <source>
        <dbReference type="EMBL" id="MBB5143173.1"/>
    </source>
</evidence>
<dbReference type="InterPro" id="IPR009739">
    <property type="entry name" value="LprI-like_N"/>
</dbReference>
<proteinExistence type="predicted"/>
<protein>
    <submittedName>
        <fullName evidence="2">Uncharacterized protein YecT (DUF1311 family)</fullName>
    </submittedName>
</protein>